<reference evidence="1 2" key="1">
    <citation type="journal article" date="2019" name="Int. J. Syst. Evol. Microbiol.">
        <title>The Global Catalogue of Microorganisms (GCM) 10K type strain sequencing project: providing services to taxonomists for standard genome sequencing and annotation.</title>
        <authorList>
            <consortium name="The Broad Institute Genomics Platform"/>
            <consortium name="The Broad Institute Genome Sequencing Center for Infectious Disease"/>
            <person name="Wu L."/>
            <person name="Ma J."/>
        </authorList>
    </citation>
    <scope>NUCLEOTIDE SEQUENCE [LARGE SCALE GENOMIC DNA]</scope>
    <source>
        <strain evidence="1 2">CGMCC 1.12543</strain>
    </source>
</reference>
<dbReference type="InterPro" id="IPR011330">
    <property type="entry name" value="Glyco_hydro/deAcase_b/a-brl"/>
</dbReference>
<evidence type="ECO:0000313" key="2">
    <source>
        <dbReference type="Proteomes" id="UP001596099"/>
    </source>
</evidence>
<dbReference type="AlphaFoldDB" id="A0ABD5RNJ7"/>
<keyword evidence="2" id="KW-1185">Reference proteome</keyword>
<comment type="caution">
    <text evidence="1">The sequence shown here is derived from an EMBL/GenBank/DDBJ whole genome shotgun (WGS) entry which is preliminary data.</text>
</comment>
<proteinExistence type="predicted"/>
<dbReference type="EMBL" id="JBHSQH010000001">
    <property type="protein sequence ID" value="MFC5971942.1"/>
    <property type="molecule type" value="Genomic_DNA"/>
</dbReference>
<dbReference type="Proteomes" id="UP001596099">
    <property type="component" value="Unassembled WGS sequence"/>
</dbReference>
<evidence type="ECO:0000313" key="1">
    <source>
        <dbReference type="EMBL" id="MFC5971942.1"/>
    </source>
</evidence>
<organism evidence="1 2">
    <name type="scientific">Halomarina salina</name>
    <dbReference type="NCBI Taxonomy" id="1872699"/>
    <lineage>
        <taxon>Archaea</taxon>
        <taxon>Methanobacteriati</taxon>
        <taxon>Methanobacteriota</taxon>
        <taxon>Stenosarchaea group</taxon>
        <taxon>Halobacteria</taxon>
        <taxon>Halobacteriales</taxon>
        <taxon>Natronomonadaceae</taxon>
        <taxon>Halomarina</taxon>
    </lineage>
</organism>
<protein>
    <submittedName>
        <fullName evidence="1">Polysaccharide deacetylase</fullName>
    </submittedName>
</protein>
<dbReference type="Gene3D" id="3.20.20.370">
    <property type="entry name" value="Glycoside hydrolase/deacetylase"/>
    <property type="match status" value="1"/>
</dbReference>
<accession>A0ABD5RNJ7</accession>
<dbReference type="RefSeq" id="WP_247414834.1">
    <property type="nucleotide sequence ID" value="NZ_JALLGW010000001.1"/>
</dbReference>
<sequence>MTGVLTMSVEVELGWGVHDMPKDDHLSDDGTPERAYLERLLSATERCGVPMSFDIVGHLLLDRCRGTHEGPYEPGWYDADPGTGVEEDPLFYAPDMADRILASRVDHELCTHTFSHLLCRRAAEGLVDVELERVQDLHGALDGPVTSFVPPRHSQPENHVLRRNGIRTARYAKTRESSSRLGRFWELTAAPHPQWEPRVVDGVLETYCTTYPSLTARSLPVGQRERSHPAFRPFPLDLRKRVHLFYLIRSTRRAIESGTALHLWCHLFDLSNAHQFEVLDAYLEYLSTVPEDELRIRTMRDLPEELVVE</sequence>
<dbReference type="SUPFAM" id="SSF88713">
    <property type="entry name" value="Glycoside hydrolase/deacetylase"/>
    <property type="match status" value="1"/>
</dbReference>
<gene>
    <name evidence="1" type="ORF">ACFPYI_11420</name>
</gene>
<name>A0ABD5RNJ7_9EURY</name>